<gene>
    <name evidence="6" type="ORF">KMW28_00680</name>
</gene>
<feature type="transmembrane region" description="Helical" evidence="5">
    <location>
        <begin position="201"/>
        <end position="220"/>
    </location>
</feature>
<dbReference type="InterPro" id="IPR039020">
    <property type="entry name" value="PaxB-like"/>
</dbReference>
<feature type="transmembrane region" description="Helical" evidence="5">
    <location>
        <begin position="176"/>
        <end position="195"/>
    </location>
</feature>
<dbReference type="PANTHER" id="PTHR42038">
    <property type="match status" value="1"/>
</dbReference>
<keyword evidence="7" id="KW-1185">Reference proteome</keyword>
<dbReference type="KEGG" id="fya:KMW28_00680"/>
<keyword evidence="3 5" id="KW-1133">Transmembrane helix</keyword>
<dbReference type="GO" id="GO:0016829">
    <property type="term" value="F:lyase activity"/>
    <property type="evidence" value="ECO:0007669"/>
    <property type="project" value="InterPro"/>
</dbReference>
<feature type="transmembrane region" description="Helical" evidence="5">
    <location>
        <begin position="54"/>
        <end position="73"/>
    </location>
</feature>
<evidence type="ECO:0000256" key="2">
    <source>
        <dbReference type="ARBA" id="ARBA00022692"/>
    </source>
</evidence>
<feature type="transmembrane region" description="Helical" evidence="5">
    <location>
        <begin position="116"/>
        <end position="135"/>
    </location>
</feature>
<dbReference type="AlphaFoldDB" id="A0AAX1N3V9"/>
<dbReference type="GO" id="GO:0016020">
    <property type="term" value="C:membrane"/>
    <property type="evidence" value="ECO:0007669"/>
    <property type="project" value="UniProtKB-SubCell"/>
</dbReference>
<dbReference type="Proteomes" id="UP000678679">
    <property type="component" value="Chromosome 1"/>
</dbReference>
<keyword evidence="2 5" id="KW-0812">Transmembrane</keyword>
<evidence type="ECO:0000256" key="5">
    <source>
        <dbReference type="SAM" id="Phobius"/>
    </source>
</evidence>
<proteinExistence type="predicted"/>
<reference evidence="6 7" key="1">
    <citation type="submission" date="2021-05" db="EMBL/GenBank/DDBJ databases">
        <title>Comparative genomic studies on the polysaccharide-degrading batcterial strains of the Flammeovirga genus.</title>
        <authorList>
            <person name="Zewei F."/>
            <person name="Zheng Z."/>
            <person name="Yu L."/>
            <person name="Ruyue G."/>
            <person name="Yanhong M."/>
            <person name="Yuanyuan C."/>
            <person name="Jingyan G."/>
            <person name="Wenjun H."/>
        </authorList>
    </citation>
    <scope>NUCLEOTIDE SEQUENCE [LARGE SCALE GENOMIC DNA]</scope>
    <source>
        <strain evidence="6 7">NBRC:100898</strain>
    </source>
</reference>
<dbReference type="RefSeq" id="WP_215585774.1">
    <property type="nucleotide sequence ID" value="NZ_CP076132.1"/>
</dbReference>
<name>A0AAX1N3V9_9BACT</name>
<dbReference type="EMBL" id="CP076132">
    <property type="protein sequence ID" value="QWG02130.1"/>
    <property type="molecule type" value="Genomic_DNA"/>
</dbReference>
<dbReference type="PANTHER" id="PTHR42038:SF2">
    <property type="entry name" value="TERPENE CYCLASE AUSL"/>
    <property type="match status" value="1"/>
</dbReference>
<evidence type="ECO:0000313" key="6">
    <source>
        <dbReference type="EMBL" id="QWG02130.1"/>
    </source>
</evidence>
<evidence type="ECO:0000256" key="3">
    <source>
        <dbReference type="ARBA" id="ARBA00022989"/>
    </source>
</evidence>
<keyword evidence="4 5" id="KW-0472">Membrane</keyword>
<organism evidence="6 7">
    <name type="scientific">Flammeovirga yaeyamensis</name>
    <dbReference type="NCBI Taxonomy" id="367791"/>
    <lineage>
        <taxon>Bacteria</taxon>
        <taxon>Pseudomonadati</taxon>
        <taxon>Bacteroidota</taxon>
        <taxon>Cytophagia</taxon>
        <taxon>Cytophagales</taxon>
        <taxon>Flammeovirgaceae</taxon>
        <taxon>Flammeovirga</taxon>
    </lineage>
</organism>
<protein>
    <submittedName>
        <fullName evidence="6">Uncharacterized protein</fullName>
    </submittedName>
</protein>
<evidence type="ECO:0000313" key="7">
    <source>
        <dbReference type="Proteomes" id="UP000678679"/>
    </source>
</evidence>
<evidence type="ECO:0000256" key="1">
    <source>
        <dbReference type="ARBA" id="ARBA00004141"/>
    </source>
</evidence>
<sequence>MNFFNYMSDWYHHAVNVLGYTQFELILFFIGFLSWFAAYILIIKGVRKYKINEMPLMVGPGNWVWEFIWGFMFEPELGMPFIIGVRFWFFLDVFINVTILVYGYKQLPLPVLKKRFRYTYIIALIFWFFTVYTFGKVGDDNPLGVTSALMINVIMSGLYIYQLVFNANMRGKGLSFKVAILKCIGTGVITLGSIFKWPESLFLINLGVISFVIDVIYIVLFKQYKPVKEEESWEANQEELQYSVEA</sequence>
<comment type="subcellular location">
    <subcellularLocation>
        <location evidence="1">Membrane</location>
        <topology evidence="1">Multi-pass membrane protein</topology>
    </subcellularLocation>
</comment>
<feature type="transmembrane region" description="Helical" evidence="5">
    <location>
        <begin position="147"/>
        <end position="164"/>
    </location>
</feature>
<feature type="transmembrane region" description="Helical" evidence="5">
    <location>
        <begin position="85"/>
        <end position="104"/>
    </location>
</feature>
<dbReference type="Pfam" id="PF25129">
    <property type="entry name" value="Pyr4-TMTC"/>
    <property type="match status" value="1"/>
</dbReference>
<evidence type="ECO:0000256" key="4">
    <source>
        <dbReference type="ARBA" id="ARBA00023136"/>
    </source>
</evidence>
<accession>A0AAX1N3V9</accession>
<feature type="transmembrane region" description="Helical" evidence="5">
    <location>
        <begin position="20"/>
        <end position="42"/>
    </location>
</feature>